<evidence type="ECO:0000256" key="1">
    <source>
        <dbReference type="ARBA" id="ARBA00004202"/>
    </source>
</evidence>
<evidence type="ECO:0000256" key="7">
    <source>
        <dbReference type="ARBA" id="ARBA00022970"/>
    </source>
</evidence>
<dbReference type="GO" id="GO:0005886">
    <property type="term" value="C:plasma membrane"/>
    <property type="evidence" value="ECO:0007669"/>
    <property type="project" value="UniProtKB-SubCell"/>
</dbReference>
<keyword evidence="6 13" id="KW-0067">ATP-binding</keyword>
<reference evidence="13 14" key="1">
    <citation type="submission" date="2017-05" db="EMBL/GenBank/DDBJ databases">
        <title>Vagococcus spp. assemblies.</title>
        <authorList>
            <person name="Gulvik C.A."/>
        </authorList>
    </citation>
    <scope>NUCLEOTIDE SEQUENCE [LARGE SCALE GENOMIC DNA]</scope>
    <source>
        <strain evidence="13 14">NCFB 2497</strain>
    </source>
</reference>
<comment type="function">
    <text evidence="11">Part of the ABC transporter complex hrt involved in hemin import. Responsible for energy coupling to the transport system.</text>
</comment>
<dbReference type="FunFam" id="3.40.50.300:FF:000032">
    <property type="entry name" value="Export ABC transporter ATP-binding protein"/>
    <property type="match status" value="1"/>
</dbReference>
<accession>A0A369B3M1</accession>
<dbReference type="OrthoDB" id="9791546at2"/>
<name>A0A369B3M1_9ENTE</name>
<dbReference type="InterPro" id="IPR015854">
    <property type="entry name" value="ABC_transpr_LolD-like"/>
</dbReference>
<dbReference type="AlphaFoldDB" id="A0A369B3M1"/>
<sequence>MSVIELKKVSKQFKIGDEVQEILKPTDLVINKSEFNAIVGPSGSGKSTLLTIIGALQKPSSGDIYINNQNLVEFNQKELSKLRFSEIGFILQASNLVPYLTVKEQFELKYTVVGKKINQQRIDGLLDELSISHLKNKYPEDISGGERQRVAIGLALVNEPKVILADEPTASLDTNRSFEVIDIFKRISKESQTTIIMVTHDVRMLDECDRVFEMKDGVLEEKIEK</sequence>
<dbReference type="InterPro" id="IPR017911">
    <property type="entry name" value="MacB-like_ATP-bd"/>
</dbReference>
<dbReference type="InterPro" id="IPR003593">
    <property type="entry name" value="AAA+_ATPase"/>
</dbReference>
<feature type="domain" description="ABC transporter" evidence="12">
    <location>
        <begin position="4"/>
        <end position="225"/>
    </location>
</feature>
<comment type="similarity">
    <text evidence="9">Belongs to the ABC transporter superfamily. HrtA family.</text>
</comment>
<evidence type="ECO:0000256" key="2">
    <source>
        <dbReference type="ARBA" id="ARBA00011131"/>
    </source>
</evidence>
<keyword evidence="8" id="KW-0472">Membrane</keyword>
<evidence type="ECO:0000313" key="13">
    <source>
        <dbReference type="EMBL" id="RSU05562.1"/>
    </source>
</evidence>
<evidence type="ECO:0000256" key="3">
    <source>
        <dbReference type="ARBA" id="ARBA00022448"/>
    </source>
</evidence>
<dbReference type="PANTHER" id="PTHR24220">
    <property type="entry name" value="IMPORT ATP-BINDING PROTEIN"/>
    <property type="match status" value="1"/>
</dbReference>
<organism evidence="13 14">
    <name type="scientific">Vagococcus fluvialis</name>
    <dbReference type="NCBI Taxonomy" id="2738"/>
    <lineage>
        <taxon>Bacteria</taxon>
        <taxon>Bacillati</taxon>
        <taxon>Bacillota</taxon>
        <taxon>Bacilli</taxon>
        <taxon>Lactobacillales</taxon>
        <taxon>Enterococcaceae</taxon>
        <taxon>Vagococcus</taxon>
    </lineage>
</organism>
<dbReference type="Pfam" id="PF00005">
    <property type="entry name" value="ABC_tran"/>
    <property type="match status" value="1"/>
</dbReference>
<evidence type="ECO:0000256" key="4">
    <source>
        <dbReference type="ARBA" id="ARBA00022475"/>
    </source>
</evidence>
<dbReference type="RefSeq" id="WP_114288827.1">
    <property type="nucleotide sequence ID" value="NZ_JARQBB010000007.1"/>
</dbReference>
<comment type="subcellular location">
    <subcellularLocation>
        <location evidence="1">Cell membrane</location>
        <topology evidence="1">Peripheral membrane protein</topology>
    </subcellularLocation>
</comment>
<gene>
    <name evidence="13" type="ORF">CBF32_00780</name>
</gene>
<evidence type="ECO:0000256" key="8">
    <source>
        <dbReference type="ARBA" id="ARBA00023136"/>
    </source>
</evidence>
<dbReference type="Proteomes" id="UP000288197">
    <property type="component" value="Unassembled WGS sequence"/>
</dbReference>
<evidence type="ECO:0000256" key="5">
    <source>
        <dbReference type="ARBA" id="ARBA00022741"/>
    </source>
</evidence>
<dbReference type="GO" id="GO:0006865">
    <property type="term" value="P:amino acid transport"/>
    <property type="evidence" value="ECO:0007669"/>
    <property type="project" value="UniProtKB-KW"/>
</dbReference>
<evidence type="ECO:0000256" key="6">
    <source>
        <dbReference type="ARBA" id="ARBA00022840"/>
    </source>
</evidence>
<dbReference type="GO" id="GO:0016887">
    <property type="term" value="F:ATP hydrolysis activity"/>
    <property type="evidence" value="ECO:0007669"/>
    <property type="project" value="InterPro"/>
</dbReference>
<dbReference type="CDD" id="cd03255">
    <property type="entry name" value="ABC_MJ0796_LolCDE_FtsE"/>
    <property type="match status" value="1"/>
</dbReference>
<dbReference type="GO" id="GO:0098796">
    <property type="term" value="C:membrane protein complex"/>
    <property type="evidence" value="ECO:0007669"/>
    <property type="project" value="UniProtKB-ARBA"/>
</dbReference>
<dbReference type="EMBL" id="NGJX01000001">
    <property type="protein sequence ID" value="RSU05562.1"/>
    <property type="molecule type" value="Genomic_DNA"/>
</dbReference>
<dbReference type="PROSITE" id="PS50893">
    <property type="entry name" value="ABC_TRANSPORTER_2"/>
    <property type="match status" value="1"/>
</dbReference>
<keyword evidence="7" id="KW-0029">Amino-acid transport</keyword>
<evidence type="ECO:0000256" key="9">
    <source>
        <dbReference type="ARBA" id="ARBA00024359"/>
    </source>
</evidence>
<dbReference type="GeneID" id="63145555"/>
<dbReference type="PROSITE" id="PS00211">
    <property type="entry name" value="ABC_TRANSPORTER_1"/>
    <property type="match status" value="1"/>
</dbReference>
<dbReference type="InterPro" id="IPR003439">
    <property type="entry name" value="ABC_transporter-like_ATP-bd"/>
</dbReference>
<dbReference type="GO" id="GO:0022857">
    <property type="term" value="F:transmembrane transporter activity"/>
    <property type="evidence" value="ECO:0007669"/>
    <property type="project" value="TreeGrafter"/>
</dbReference>
<dbReference type="Gene3D" id="3.40.50.300">
    <property type="entry name" value="P-loop containing nucleotide triphosphate hydrolases"/>
    <property type="match status" value="1"/>
</dbReference>
<evidence type="ECO:0000259" key="12">
    <source>
        <dbReference type="PROSITE" id="PS50893"/>
    </source>
</evidence>
<evidence type="ECO:0000256" key="11">
    <source>
        <dbReference type="ARBA" id="ARBA00024721"/>
    </source>
</evidence>
<comment type="caution">
    <text evidence="13">The sequence shown here is derived from an EMBL/GenBank/DDBJ whole genome shotgun (WGS) entry which is preliminary data.</text>
</comment>
<evidence type="ECO:0000256" key="10">
    <source>
        <dbReference type="ARBA" id="ARBA00024432"/>
    </source>
</evidence>
<dbReference type="SUPFAM" id="SSF52540">
    <property type="entry name" value="P-loop containing nucleoside triphosphate hydrolases"/>
    <property type="match status" value="1"/>
</dbReference>
<comment type="subunit">
    <text evidence="2">The complex is composed of two ATP-binding proteins (HrtA), two transmembrane proteins (HrtB) and a solute-binding protein.</text>
</comment>
<evidence type="ECO:0000313" key="14">
    <source>
        <dbReference type="Proteomes" id="UP000288197"/>
    </source>
</evidence>
<keyword evidence="14" id="KW-1185">Reference proteome</keyword>
<keyword evidence="3" id="KW-0813">Transport</keyword>
<dbReference type="GO" id="GO:0005524">
    <property type="term" value="F:ATP binding"/>
    <property type="evidence" value="ECO:0007669"/>
    <property type="project" value="UniProtKB-KW"/>
</dbReference>
<dbReference type="InterPro" id="IPR017871">
    <property type="entry name" value="ABC_transporter-like_CS"/>
</dbReference>
<dbReference type="SMART" id="SM00382">
    <property type="entry name" value="AAA"/>
    <property type="match status" value="1"/>
</dbReference>
<proteinExistence type="inferred from homology"/>
<dbReference type="InterPro" id="IPR027417">
    <property type="entry name" value="P-loop_NTPase"/>
</dbReference>
<protein>
    <recommendedName>
        <fullName evidence="10">Putative hemin import ATP-binding protein HrtA</fullName>
    </recommendedName>
</protein>
<keyword evidence="5" id="KW-0547">Nucleotide-binding</keyword>
<dbReference type="PANTHER" id="PTHR24220:SF666">
    <property type="entry name" value="HEMIN IMPORT ATP-BINDING PROTEIN HRTA-RELATED"/>
    <property type="match status" value="1"/>
</dbReference>
<keyword evidence="4" id="KW-1003">Cell membrane</keyword>